<name>A0A369LB30_9ACTN</name>
<protein>
    <submittedName>
        <fullName evidence="1">Uncharacterized protein</fullName>
    </submittedName>
</protein>
<gene>
    <name evidence="1" type="ORF">C1881_08345</name>
</gene>
<proteinExistence type="predicted"/>
<organism evidence="1 2">
    <name type="scientific">Slackia isoflavoniconvertens</name>
    <dbReference type="NCBI Taxonomy" id="572010"/>
    <lineage>
        <taxon>Bacteria</taxon>
        <taxon>Bacillati</taxon>
        <taxon>Actinomycetota</taxon>
        <taxon>Coriobacteriia</taxon>
        <taxon>Eggerthellales</taxon>
        <taxon>Eggerthellaceae</taxon>
        <taxon>Slackia</taxon>
    </lineage>
</organism>
<evidence type="ECO:0000313" key="2">
    <source>
        <dbReference type="Proteomes" id="UP000253975"/>
    </source>
</evidence>
<reference evidence="1 2" key="1">
    <citation type="journal article" date="2018" name="Elife">
        <title>Discovery and characterization of a prevalent human gut bacterial enzyme sufficient for the inactivation of a family of plant toxins.</title>
        <authorList>
            <person name="Koppel N."/>
            <person name="Bisanz J.E."/>
            <person name="Pandelia M.E."/>
            <person name="Turnbaugh P.J."/>
            <person name="Balskus E.P."/>
        </authorList>
    </citation>
    <scope>NUCLEOTIDE SEQUENCE [LARGE SCALE GENOMIC DNA]</scope>
    <source>
        <strain evidence="1 2">OB21 GAM31</strain>
    </source>
</reference>
<evidence type="ECO:0000313" key="1">
    <source>
        <dbReference type="EMBL" id="RDB56530.1"/>
    </source>
</evidence>
<sequence length="106" mass="12273">MEPKYEEMARQMRADSVSEEMVARFVAEEMEEDEFRRSKGVTEIEALREWRKIPEHIRKLLLANAFCHNCGTKEFAPGYTLRMRHGCVLIEGCCAKCGTEVARLCD</sequence>
<dbReference type="EMBL" id="PPTO01000014">
    <property type="protein sequence ID" value="RDB56530.1"/>
    <property type="molecule type" value="Genomic_DNA"/>
</dbReference>
<dbReference type="AlphaFoldDB" id="A0A369LB30"/>
<dbReference type="RefSeq" id="WP_114616072.1">
    <property type="nucleotide sequence ID" value="NZ_PPTO01000014.1"/>
</dbReference>
<accession>A0A369LB30</accession>
<comment type="caution">
    <text evidence="1">The sequence shown here is derived from an EMBL/GenBank/DDBJ whole genome shotgun (WGS) entry which is preliminary data.</text>
</comment>
<dbReference type="Proteomes" id="UP000253975">
    <property type="component" value="Unassembled WGS sequence"/>
</dbReference>